<dbReference type="InterPro" id="IPR007518">
    <property type="entry name" value="MINDY"/>
</dbReference>
<comment type="function">
    <text evidence="2">Hydrolase that can specifically remove 'Lys-48'-linked conjugated ubiquitin from proteins. Has exodeubiquitinase activity and has a preference for long polyubiquitin chains. May play a regulatory role at the level of protein turnover.</text>
</comment>
<dbReference type="GO" id="GO:1990380">
    <property type="term" value="F:K48-linked deubiquitinase activity"/>
    <property type="evidence" value="ECO:0007669"/>
    <property type="project" value="UniProtKB-UniRule"/>
</dbReference>
<keyword evidence="2" id="KW-0645">Protease</keyword>
<dbReference type="PANTHER" id="PTHR18063:SF6">
    <property type="entry name" value="UBIQUITIN CARBOXYL-TERMINAL HYDROLASE"/>
    <property type="match status" value="1"/>
</dbReference>
<protein>
    <recommendedName>
        <fullName evidence="2">Ubiquitin carboxyl-terminal hydrolase</fullName>
        <ecNumber evidence="2">3.4.19.12</ecNumber>
    </recommendedName>
</protein>
<reference evidence="5" key="1">
    <citation type="submission" date="2020-04" db="EMBL/GenBank/DDBJ databases">
        <authorList>
            <person name="Neveu A P."/>
        </authorList>
    </citation>
    <scope>NUCLEOTIDE SEQUENCE</scope>
    <source>
        <tissue evidence="5">Whole embryo</tissue>
    </source>
</reference>
<proteinExistence type="evidence at transcript level"/>
<evidence type="ECO:0000256" key="1">
    <source>
        <dbReference type="ARBA" id="ARBA00006616"/>
    </source>
</evidence>
<dbReference type="GO" id="GO:0140934">
    <property type="term" value="F:histone deubiquitinase activity"/>
    <property type="evidence" value="ECO:0007669"/>
    <property type="project" value="UniProtKB-UniRule"/>
</dbReference>
<feature type="region of interest" description="Disordered" evidence="3">
    <location>
        <begin position="316"/>
        <end position="385"/>
    </location>
</feature>
<sequence length="385" mass="43190">MESEGVEVPNDRPATSPSQDSAEEDPCVYHIKWITWEDSKTPIITQNKNGPCPLLALFNVLLLSKRITLSELLEMISSRQIMDRLGDLILSDMPSDLPDDEKLNYEQNMSDAISIFPKLQTGIDVNVQFKTSSSFECTPELLVFDLLRISLYHGWLPDPQDTVAFEAVKSKSYNQVIDQIITSKDSTDEEVLTSGLAAEQFLQSNAAQLTYCGIVNMQETMKDGELAVLFRNNHFSTLYKKNSGELFTLVTDQGFLTKPNIVWETLSNIQGDTHFTDAKFLSTPVESGAVNASAELSPQQQFDQDMMIAMSLTADDANDVVPPAEYPKGSTEESDHQMASRLQQEYDEQVSRDAQRHQQQQRPTSRQPVDTGRRRTSSSDKCTIL</sequence>
<dbReference type="GO" id="GO:0071944">
    <property type="term" value="C:cell periphery"/>
    <property type="evidence" value="ECO:0007669"/>
    <property type="project" value="TreeGrafter"/>
</dbReference>
<evidence type="ECO:0000313" key="5">
    <source>
        <dbReference type="EMBL" id="CAB3244513.1"/>
    </source>
</evidence>
<keyword evidence="2" id="KW-0378">Hydrolase</keyword>
<dbReference type="PANTHER" id="PTHR18063">
    <property type="entry name" value="NF-E2 INDUCIBLE PROTEIN"/>
    <property type="match status" value="1"/>
</dbReference>
<evidence type="ECO:0000259" key="4">
    <source>
        <dbReference type="Pfam" id="PF04424"/>
    </source>
</evidence>
<dbReference type="GO" id="GO:0016807">
    <property type="term" value="F:cysteine-type carboxypeptidase activity"/>
    <property type="evidence" value="ECO:0007669"/>
    <property type="project" value="TreeGrafter"/>
</dbReference>
<dbReference type="EC" id="3.4.19.12" evidence="2"/>
<feature type="compositionally biased region" description="Polar residues" evidence="3">
    <location>
        <begin position="357"/>
        <end position="368"/>
    </location>
</feature>
<comment type="similarity">
    <text evidence="1 2">Belongs to the MINDY deubiquitinase family. FAM63 subfamily.</text>
</comment>
<dbReference type="Pfam" id="PF04424">
    <property type="entry name" value="MINDY_DUB"/>
    <property type="match status" value="1"/>
</dbReference>
<feature type="region of interest" description="Disordered" evidence="3">
    <location>
        <begin position="1"/>
        <end position="24"/>
    </location>
</feature>
<dbReference type="GO" id="GO:0006508">
    <property type="term" value="P:proteolysis"/>
    <property type="evidence" value="ECO:0007669"/>
    <property type="project" value="UniProtKB-KW"/>
</dbReference>
<keyword evidence="2" id="KW-0788">Thiol protease</keyword>
<dbReference type="EMBL" id="LR785050">
    <property type="protein sequence ID" value="CAB3244513.1"/>
    <property type="molecule type" value="mRNA"/>
</dbReference>
<dbReference type="GO" id="GO:0005829">
    <property type="term" value="C:cytosol"/>
    <property type="evidence" value="ECO:0007669"/>
    <property type="project" value="TreeGrafter"/>
</dbReference>
<dbReference type="InterPro" id="IPR033979">
    <property type="entry name" value="MINDY_domain"/>
</dbReference>
<feature type="domain" description="MINDY deubiquitinase" evidence="4">
    <location>
        <begin position="28"/>
        <end position="280"/>
    </location>
</feature>
<evidence type="ECO:0000256" key="2">
    <source>
        <dbReference type="RuleBase" id="RU367139"/>
    </source>
</evidence>
<name>A0A6F9DBX7_9ASCI</name>
<dbReference type="AlphaFoldDB" id="A0A6F9DBX7"/>
<keyword evidence="2" id="KW-0833">Ubl conjugation pathway</keyword>
<evidence type="ECO:0000256" key="3">
    <source>
        <dbReference type="SAM" id="MobiDB-lite"/>
    </source>
</evidence>
<dbReference type="GO" id="GO:0004843">
    <property type="term" value="F:cysteine-type deubiquitinase activity"/>
    <property type="evidence" value="ECO:0007669"/>
    <property type="project" value="UniProtKB-UniRule"/>
</dbReference>
<comment type="catalytic activity">
    <reaction evidence="2">
        <text>Thiol-dependent hydrolysis of ester, thioester, amide, peptide and isopeptide bonds formed by the C-terminal Gly of ubiquitin (a 76-residue protein attached to proteins as an intracellular targeting signal).</text>
        <dbReference type="EC" id="3.4.19.12"/>
    </reaction>
</comment>
<accession>A0A6F9DBX7</accession>
<dbReference type="GO" id="GO:0071108">
    <property type="term" value="P:protein K48-linked deubiquitination"/>
    <property type="evidence" value="ECO:0007669"/>
    <property type="project" value="TreeGrafter"/>
</dbReference>
<gene>
    <name evidence="5" type="primary">Fam63b</name>
</gene>
<organism evidence="5">
    <name type="scientific">Phallusia mammillata</name>
    <dbReference type="NCBI Taxonomy" id="59560"/>
    <lineage>
        <taxon>Eukaryota</taxon>
        <taxon>Metazoa</taxon>
        <taxon>Chordata</taxon>
        <taxon>Tunicata</taxon>
        <taxon>Ascidiacea</taxon>
        <taxon>Phlebobranchia</taxon>
        <taxon>Ascidiidae</taxon>
        <taxon>Phallusia</taxon>
    </lineage>
</organism>
<dbReference type="GO" id="GO:0036435">
    <property type="term" value="F:K48-linked polyubiquitin modification-dependent protein binding"/>
    <property type="evidence" value="ECO:0007669"/>
    <property type="project" value="UniProtKB-UniRule"/>
</dbReference>